<reference evidence="1 2" key="1">
    <citation type="journal article" date="2015" name="Nat. Commun.">
        <title>Lucilia cuprina genome unlocks parasitic fly biology to underpin future interventions.</title>
        <authorList>
            <person name="Anstead C.A."/>
            <person name="Korhonen P.K."/>
            <person name="Young N.D."/>
            <person name="Hall R.S."/>
            <person name="Jex A.R."/>
            <person name="Murali S.C."/>
            <person name="Hughes D.S."/>
            <person name="Lee S.F."/>
            <person name="Perry T."/>
            <person name="Stroehlein A.J."/>
            <person name="Ansell B.R."/>
            <person name="Breugelmans B."/>
            <person name="Hofmann A."/>
            <person name="Qu J."/>
            <person name="Dugan S."/>
            <person name="Lee S.L."/>
            <person name="Chao H."/>
            <person name="Dinh H."/>
            <person name="Han Y."/>
            <person name="Doddapaneni H.V."/>
            <person name="Worley K.C."/>
            <person name="Muzny D.M."/>
            <person name="Ioannidis P."/>
            <person name="Waterhouse R.M."/>
            <person name="Zdobnov E.M."/>
            <person name="James P.J."/>
            <person name="Bagnall N.H."/>
            <person name="Kotze A.C."/>
            <person name="Gibbs R.A."/>
            <person name="Richards S."/>
            <person name="Batterham P."/>
            <person name="Gasser R.B."/>
        </authorList>
    </citation>
    <scope>NUCLEOTIDE SEQUENCE [LARGE SCALE GENOMIC DNA]</scope>
    <source>
        <strain evidence="1 2">LS</strain>
        <tissue evidence="1">Full body</tissue>
    </source>
</reference>
<evidence type="ECO:0000313" key="2">
    <source>
        <dbReference type="Proteomes" id="UP000037069"/>
    </source>
</evidence>
<name>A0A0L0BVI1_LUCCU</name>
<evidence type="ECO:0008006" key="3">
    <source>
        <dbReference type="Google" id="ProtNLM"/>
    </source>
</evidence>
<dbReference type="OrthoDB" id="425619at2759"/>
<keyword evidence="2" id="KW-1185">Reference proteome</keyword>
<gene>
    <name evidence="1" type="ORF">FF38_01054</name>
</gene>
<sequence length="550" mass="62520">MDGITTSINAILKNLIKNFNTLLDCPVRFSGEYDGKKVHNFIEYIEHYKRIKCIGDEQALQELQFLLLDQAHTWWLRRKANLNTWSEALTILENQYSKRRPAHVVYMEILKHHYEDYETKDDFIDDKIELFNELSQPELREENKLQIIYALLPNEIQNKVKIVDISNIEELKEQLKLIKLDSVQMAATTDDNVINDTSSTATETVTQNNNVNKDSVNQEPSNQSTIMCTENNEDPERDPIIKVRRTEDLMPSDIKEEDAPKQQEEFINTDTETANNAKHINHEDFHIDSDIMNQINNIINESEMNMNAINNDVESPSVVKSVTNGIASLELLGFNIRTINQLQSELTHKTSSDNQSNKTSLNVTKKLKIRCSYCRKCNHTAQVCFKRAKHMKEFPEKFLGLKTKENNDIINSKNNEEPIETMPLNNTNISSSNVSTAETIIKVPTILSTQSTSIPQTSLTTTSSVVTTSTAVILNNIPEKCINSSLLTTKLIAPINGKTTNKILTSKLRNINTPSPKCHQCGTVGFYKSICPNCSPIYNNNNNNHNPFGK</sequence>
<comment type="caution">
    <text evidence="1">The sequence shown here is derived from an EMBL/GenBank/DDBJ whole genome shotgun (WGS) entry which is preliminary data.</text>
</comment>
<organism evidence="1 2">
    <name type="scientific">Lucilia cuprina</name>
    <name type="common">Green bottle fly</name>
    <name type="synonym">Australian sheep blowfly</name>
    <dbReference type="NCBI Taxonomy" id="7375"/>
    <lineage>
        <taxon>Eukaryota</taxon>
        <taxon>Metazoa</taxon>
        <taxon>Ecdysozoa</taxon>
        <taxon>Arthropoda</taxon>
        <taxon>Hexapoda</taxon>
        <taxon>Insecta</taxon>
        <taxon>Pterygota</taxon>
        <taxon>Neoptera</taxon>
        <taxon>Endopterygota</taxon>
        <taxon>Diptera</taxon>
        <taxon>Brachycera</taxon>
        <taxon>Muscomorpha</taxon>
        <taxon>Oestroidea</taxon>
        <taxon>Calliphoridae</taxon>
        <taxon>Luciliinae</taxon>
        <taxon>Lucilia</taxon>
    </lineage>
</organism>
<dbReference type="AlphaFoldDB" id="A0A0L0BVI1"/>
<proteinExistence type="predicted"/>
<protein>
    <recommendedName>
        <fullName evidence="3">Retrotransposon gag domain-containing protein</fullName>
    </recommendedName>
</protein>
<accession>A0A0L0BVI1</accession>
<dbReference type="EMBL" id="JRES01001383">
    <property type="protein sequence ID" value="KNC23239.1"/>
    <property type="molecule type" value="Genomic_DNA"/>
</dbReference>
<evidence type="ECO:0000313" key="1">
    <source>
        <dbReference type="EMBL" id="KNC23239.1"/>
    </source>
</evidence>
<dbReference type="Proteomes" id="UP000037069">
    <property type="component" value="Unassembled WGS sequence"/>
</dbReference>